<dbReference type="Proteomes" id="UP001172457">
    <property type="component" value="Chromosome 8"/>
</dbReference>
<evidence type="ECO:0008006" key="7">
    <source>
        <dbReference type="Google" id="ProtNLM"/>
    </source>
</evidence>
<accession>A0AA38S730</accession>
<keyword evidence="4" id="KW-0812">Transmembrane</keyword>
<reference evidence="5" key="1">
    <citation type="submission" date="2023-03" db="EMBL/GenBank/DDBJ databases">
        <title>Chromosome-scale reference genome and RAD-based genetic map of yellow starthistle (Centaurea solstitialis) reveal putative structural variation and QTLs associated with invader traits.</title>
        <authorList>
            <person name="Reatini B."/>
            <person name="Cang F.A."/>
            <person name="Jiang Q."/>
            <person name="Mckibben M.T.W."/>
            <person name="Barker M.S."/>
            <person name="Rieseberg L.H."/>
            <person name="Dlugosch K.M."/>
        </authorList>
    </citation>
    <scope>NUCLEOTIDE SEQUENCE</scope>
    <source>
        <strain evidence="5">CAN-66</strain>
        <tissue evidence="5">Leaf</tissue>
    </source>
</reference>
<organism evidence="5 6">
    <name type="scientific">Centaurea solstitialis</name>
    <name type="common">yellow star-thistle</name>
    <dbReference type="NCBI Taxonomy" id="347529"/>
    <lineage>
        <taxon>Eukaryota</taxon>
        <taxon>Viridiplantae</taxon>
        <taxon>Streptophyta</taxon>
        <taxon>Embryophyta</taxon>
        <taxon>Tracheophyta</taxon>
        <taxon>Spermatophyta</taxon>
        <taxon>Magnoliopsida</taxon>
        <taxon>eudicotyledons</taxon>
        <taxon>Gunneridae</taxon>
        <taxon>Pentapetalae</taxon>
        <taxon>asterids</taxon>
        <taxon>campanulids</taxon>
        <taxon>Asterales</taxon>
        <taxon>Asteraceae</taxon>
        <taxon>Carduoideae</taxon>
        <taxon>Cardueae</taxon>
        <taxon>Centaureinae</taxon>
        <taxon>Centaurea</taxon>
    </lineage>
</organism>
<evidence type="ECO:0000256" key="3">
    <source>
        <dbReference type="SAM" id="MobiDB-lite"/>
    </source>
</evidence>
<dbReference type="PANTHER" id="PTHR31234:SF71">
    <property type="entry name" value="LATE EMBRYOGENESIS ABUNDANT PROTEIN, LEA_2 SUBGROUP"/>
    <property type="match status" value="1"/>
</dbReference>
<dbReference type="EMBL" id="JARYMX010000008">
    <property type="protein sequence ID" value="KAJ9537450.1"/>
    <property type="molecule type" value="Genomic_DNA"/>
</dbReference>
<sequence>MAAGYHCPTSTSHSHHSAPPSRAKLILGLSCMFIIIIISVFAALTVLIVLQEREKPQFNLQQVGVQYLNVSVNGPTTASISFAIQMLFTAQGDTGHIPIEYGLSSFNITYRGIPLGCWATLPGFYLDDDSDVEQVQTSVTVDRVNLDSADLVRDASLYDRVELRIMRDFDVNMLVGFKRRTTTVSVDCVIAISPRKQALTYKLCGSDVLKV</sequence>
<proteinExistence type="predicted"/>
<name>A0AA38S730_9ASTR</name>
<comment type="caution">
    <text evidence="5">The sequence shown here is derived from an EMBL/GenBank/DDBJ whole genome shotgun (WGS) entry which is preliminary data.</text>
</comment>
<feature type="region of interest" description="Disordered" evidence="3">
    <location>
        <begin position="1"/>
        <end position="20"/>
    </location>
</feature>
<dbReference type="GO" id="GO:0098542">
    <property type="term" value="P:defense response to other organism"/>
    <property type="evidence" value="ECO:0007669"/>
    <property type="project" value="InterPro"/>
</dbReference>
<evidence type="ECO:0000256" key="2">
    <source>
        <dbReference type="ARBA" id="ARBA00023136"/>
    </source>
</evidence>
<feature type="transmembrane region" description="Helical" evidence="4">
    <location>
        <begin position="25"/>
        <end position="50"/>
    </location>
</feature>
<evidence type="ECO:0000256" key="4">
    <source>
        <dbReference type="SAM" id="Phobius"/>
    </source>
</evidence>
<keyword evidence="4" id="KW-1133">Transmembrane helix</keyword>
<dbReference type="PANTHER" id="PTHR31234">
    <property type="entry name" value="LATE EMBRYOGENESIS ABUNDANT (LEA) HYDROXYPROLINE-RICH GLYCOPROTEIN FAMILY"/>
    <property type="match status" value="1"/>
</dbReference>
<evidence type="ECO:0000313" key="6">
    <source>
        <dbReference type="Proteomes" id="UP001172457"/>
    </source>
</evidence>
<gene>
    <name evidence="5" type="ORF">OSB04_030183</name>
</gene>
<keyword evidence="6" id="KW-1185">Reference proteome</keyword>
<protein>
    <recommendedName>
        <fullName evidence="7">Late embryogenesis abundant protein LEA-2 subgroup domain-containing protein</fullName>
    </recommendedName>
</protein>
<comment type="subcellular location">
    <subcellularLocation>
        <location evidence="1">Membrane</location>
    </subcellularLocation>
</comment>
<dbReference type="InterPro" id="IPR044839">
    <property type="entry name" value="NDR1-like"/>
</dbReference>
<dbReference type="GO" id="GO:0005886">
    <property type="term" value="C:plasma membrane"/>
    <property type="evidence" value="ECO:0007669"/>
    <property type="project" value="TreeGrafter"/>
</dbReference>
<evidence type="ECO:0000256" key="1">
    <source>
        <dbReference type="ARBA" id="ARBA00004370"/>
    </source>
</evidence>
<evidence type="ECO:0000313" key="5">
    <source>
        <dbReference type="EMBL" id="KAJ9537450.1"/>
    </source>
</evidence>
<keyword evidence="2 4" id="KW-0472">Membrane</keyword>
<dbReference type="AlphaFoldDB" id="A0AA38S730"/>
<feature type="compositionally biased region" description="Low complexity" evidence="3">
    <location>
        <begin position="8"/>
        <end position="20"/>
    </location>
</feature>